<dbReference type="GO" id="GO:0015920">
    <property type="term" value="P:lipopolysaccharide transport"/>
    <property type="evidence" value="ECO:0007669"/>
    <property type="project" value="InterPro"/>
</dbReference>
<dbReference type="Pfam" id="PF04453">
    <property type="entry name" value="LptD"/>
    <property type="match status" value="1"/>
</dbReference>
<dbReference type="AlphaFoldDB" id="S6AJ85"/>
<comment type="subcellular location">
    <subcellularLocation>
        <location evidence="1">Cell outer membrane</location>
    </subcellularLocation>
</comment>
<name>S6AJ85_SULDS</name>
<dbReference type="STRING" id="1163617.SCD_n02559"/>
<evidence type="ECO:0000256" key="2">
    <source>
        <dbReference type="SAM" id="MobiDB-lite"/>
    </source>
</evidence>
<dbReference type="eggNOG" id="COG1452">
    <property type="taxonomic scope" value="Bacteria"/>
</dbReference>
<feature type="region of interest" description="Disordered" evidence="2">
    <location>
        <begin position="92"/>
        <end position="115"/>
    </location>
</feature>
<keyword evidence="5" id="KW-1185">Reference proteome</keyword>
<evidence type="ECO:0000256" key="1">
    <source>
        <dbReference type="HAMAP-Rule" id="MF_01411"/>
    </source>
</evidence>
<keyword evidence="1" id="KW-0472">Membrane</keyword>
<dbReference type="InterPro" id="IPR020889">
    <property type="entry name" value="LipoPS_assembly_LptD"/>
</dbReference>
<feature type="domain" description="LptD C-terminal" evidence="3">
    <location>
        <begin position="403"/>
        <end position="778"/>
    </location>
</feature>
<evidence type="ECO:0000259" key="3">
    <source>
        <dbReference type="Pfam" id="PF04453"/>
    </source>
</evidence>
<dbReference type="OrthoDB" id="9760225at2"/>
<protein>
    <recommendedName>
        <fullName evidence="1">LPS-assembly protein LptD</fullName>
    </recommendedName>
</protein>
<dbReference type="HOGENOM" id="CLU_009039_0_0_4"/>
<dbReference type="GO" id="GO:1990351">
    <property type="term" value="C:transporter complex"/>
    <property type="evidence" value="ECO:0007669"/>
    <property type="project" value="TreeGrafter"/>
</dbReference>
<sequence>MKKPFREQPLPRMAGLFHGFRPTPLAFALFWLFPAASQAALGLPSLQIDPVLLQPAPKAIPAPKRGPVTAQPATVPEAARPVPPAAETLAAPITTPTQTKRVSREDGGTTQATPKPVAIPAESEVAAAPATPAQVTEDIPLSLKPSRSLTLNPPSGTSSTPVFIGGMRIQGHHDIETEVIGEAELRQWGQVISADLLRYNKPEDEVFAQGNVRIEQKGDITEGPELKLKLASKEGYLKQPAFQLTEQKPAGRGDASILLFEGENQYRMEDARYTTCQAGSDDWYLHASDLEINRTTQVGTASHAYIDFMSVPILYTPWMNFSLNSERKSGLLSPSYGSTVNSGAEFSLPYYWNIAPNRDATITPRFMTKRGMQLKSELRYLDPKYAGTANLEILPNDQLANQDRSFLSLKHNHNLGNGWTGMLNLERASDDNYFRDLSTNIGVTSQINLLRDGMLSNVGAYGNMNWNFSARSQSFQTLQDPLAPIVTPYRRTQVLLNGTRVAQWSGNNLGPGAILALNSELVNFSHPTLLGARRFSLYPSVSLPLTPLYGYITPKIGLHSTSYSFDNSITTQPDINRTLPIFSVDSGLYFERDINLFGSDYQQTLEPRLYYVRAPYRDQSQIPVFDSGDIGFGIPQIFSENRFAGVDRISDANQVTLGVTSRFFEETGIERLRGTLAQRYYLSLPQVTLPGGIPPARKYSDLLASVGGRITNALTLDSLWQYDPELKQTGNFSLTGRYLPAPGKILNVSYRYTPATLIAPIGIKQIDTSAQWPLTGRWSGLARWNHSILDSKNLETLAGLEYNAGCWAFRAVVHSFTTTTSQRSDSIFFQLELNGIGSIGSNPLDVLKRNIYGYTQTTQISNENNITESR</sequence>
<dbReference type="EMBL" id="AP013066">
    <property type="protein sequence ID" value="BAN36361.1"/>
    <property type="molecule type" value="Genomic_DNA"/>
</dbReference>
<dbReference type="InterPro" id="IPR007543">
    <property type="entry name" value="LptD_C"/>
</dbReference>
<dbReference type="InterPro" id="IPR050218">
    <property type="entry name" value="LptD"/>
</dbReference>
<accession>S6AJ85</accession>
<organism evidence="4 5">
    <name type="scientific">Sulfuricella denitrificans (strain DSM 22764 / NBRC 105220 / skB26)</name>
    <dbReference type="NCBI Taxonomy" id="1163617"/>
    <lineage>
        <taxon>Bacteria</taxon>
        <taxon>Pseudomonadati</taxon>
        <taxon>Pseudomonadota</taxon>
        <taxon>Betaproteobacteria</taxon>
        <taxon>Nitrosomonadales</taxon>
        <taxon>Sulfuricellaceae</taxon>
        <taxon>Sulfuricella</taxon>
    </lineage>
</organism>
<evidence type="ECO:0000313" key="4">
    <source>
        <dbReference type="EMBL" id="BAN36361.1"/>
    </source>
</evidence>
<comment type="function">
    <text evidence="1">Together with LptE, is involved in the assembly of lipopolysaccharide (LPS) at the surface of the outer membrane.</text>
</comment>
<dbReference type="PANTHER" id="PTHR30189">
    <property type="entry name" value="LPS-ASSEMBLY PROTEIN"/>
    <property type="match status" value="1"/>
</dbReference>
<keyword evidence="1" id="KW-0732">Signal</keyword>
<comment type="similarity">
    <text evidence="1">Belongs to the LptD family.</text>
</comment>
<dbReference type="GO" id="GO:0043165">
    <property type="term" value="P:Gram-negative-bacterium-type cell outer membrane assembly"/>
    <property type="evidence" value="ECO:0007669"/>
    <property type="project" value="UniProtKB-UniRule"/>
</dbReference>
<proteinExistence type="inferred from homology"/>
<reference evidence="4 5" key="1">
    <citation type="journal article" date="2012" name="Appl. Environ. Microbiol.">
        <title>Draft genome sequence of a psychrotolerant sulfur-oxidizing bacterium, Sulfuricella denitrificans skB26, and proteomic insights into cold adaptation.</title>
        <authorList>
            <person name="Watanabe T."/>
            <person name="Kojima H."/>
            <person name="Fukui M."/>
        </authorList>
    </citation>
    <scope>NUCLEOTIDE SEQUENCE [LARGE SCALE GENOMIC DNA]</scope>
    <source>
        <strain evidence="5">skB26</strain>
    </source>
</reference>
<dbReference type="GO" id="GO:0009279">
    <property type="term" value="C:cell outer membrane"/>
    <property type="evidence" value="ECO:0007669"/>
    <property type="project" value="UniProtKB-SubCell"/>
</dbReference>
<keyword evidence="1" id="KW-0998">Cell outer membrane</keyword>
<comment type="subunit">
    <text evidence="1">Component of the lipopolysaccharide transport and assembly complex. Interacts with LptE and LptA.</text>
</comment>
<gene>
    <name evidence="1" type="primary">lptD</name>
    <name evidence="4" type="ORF">SCD_n02559</name>
</gene>
<evidence type="ECO:0000313" key="5">
    <source>
        <dbReference type="Proteomes" id="UP000015559"/>
    </source>
</evidence>
<dbReference type="KEGG" id="sdr:SCD_n02559"/>
<dbReference type="HAMAP" id="MF_01411">
    <property type="entry name" value="LPS_assembly_LptD"/>
    <property type="match status" value="1"/>
</dbReference>
<comment type="caution">
    <text evidence="1">Lacks conserved residue(s) required for the propagation of feature annotation.</text>
</comment>
<dbReference type="RefSeq" id="WP_009207680.1">
    <property type="nucleotide sequence ID" value="NC_022357.1"/>
</dbReference>
<dbReference type="Proteomes" id="UP000015559">
    <property type="component" value="Chromosome"/>
</dbReference>
<dbReference type="PANTHER" id="PTHR30189:SF1">
    <property type="entry name" value="LPS-ASSEMBLY PROTEIN LPTD"/>
    <property type="match status" value="1"/>
</dbReference>